<keyword evidence="2" id="KW-1185">Reference proteome</keyword>
<reference evidence="2" key="1">
    <citation type="journal article" date="2019" name="Int. J. Syst. Evol. Microbiol.">
        <title>The Global Catalogue of Microorganisms (GCM) 10K type strain sequencing project: providing services to taxonomists for standard genome sequencing and annotation.</title>
        <authorList>
            <consortium name="The Broad Institute Genomics Platform"/>
            <consortium name="The Broad Institute Genome Sequencing Center for Infectious Disease"/>
            <person name="Wu L."/>
            <person name="Ma J."/>
        </authorList>
    </citation>
    <scope>NUCLEOTIDE SEQUENCE [LARGE SCALE GENOMIC DNA]</scope>
    <source>
        <strain evidence="2">JCM 18285</strain>
    </source>
</reference>
<name>A0ABP9GMP8_9FLAO</name>
<dbReference type="Gene3D" id="1.20.1440.60">
    <property type="entry name" value="23S rRNA-intervening sequence"/>
    <property type="match status" value="1"/>
</dbReference>
<dbReference type="RefSeq" id="WP_345192128.1">
    <property type="nucleotide sequence ID" value="NZ_BAABJJ010000034.1"/>
</dbReference>
<protein>
    <recommendedName>
        <fullName evidence="3">Four helix bundle protein</fullName>
    </recommendedName>
</protein>
<dbReference type="CDD" id="cd16377">
    <property type="entry name" value="23S_rRNA_IVP_like"/>
    <property type="match status" value="1"/>
</dbReference>
<sequence>MDFKQLLAYKKAFDLSMVIFNISKSFPKEETYSLTDQIRRSSRSVCANISEAYRKRRYPKHFVSKLTDADGENSETNIWLDFALACKYISTEDYYKFSEEGKEIGKLINYMINNPEKFGVKTEN</sequence>
<evidence type="ECO:0000313" key="2">
    <source>
        <dbReference type="Proteomes" id="UP001501302"/>
    </source>
</evidence>
<dbReference type="InterPro" id="IPR012657">
    <property type="entry name" value="23S_rRNA-intervening_sequence"/>
</dbReference>
<dbReference type="SUPFAM" id="SSF158446">
    <property type="entry name" value="IVS-encoded protein-like"/>
    <property type="match status" value="1"/>
</dbReference>
<comment type="caution">
    <text evidence="1">The sequence shown here is derived from an EMBL/GenBank/DDBJ whole genome shotgun (WGS) entry which is preliminary data.</text>
</comment>
<accession>A0ABP9GMP8</accession>
<dbReference type="PANTHER" id="PTHR38471:SF2">
    <property type="entry name" value="FOUR HELIX BUNDLE PROTEIN"/>
    <property type="match status" value="1"/>
</dbReference>
<evidence type="ECO:0008006" key="3">
    <source>
        <dbReference type="Google" id="ProtNLM"/>
    </source>
</evidence>
<dbReference type="EMBL" id="BAABJJ010000034">
    <property type="protein sequence ID" value="GAA4948362.1"/>
    <property type="molecule type" value="Genomic_DNA"/>
</dbReference>
<organism evidence="1 2">
    <name type="scientific">Algibacter agarivorans</name>
    <dbReference type="NCBI Taxonomy" id="1109741"/>
    <lineage>
        <taxon>Bacteria</taxon>
        <taxon>Pseudomonadati</taxon>
        <taxon>Bacteroidota</taxon>
        <taxon>Flavobacteriia</taxon>
        <taxon>Flavobacteriales</taxon>
        <taxon>Flavobacteriaceae</taxon>
        <taxon>Algibacter</taxon>
    </lineage>
</organism>
<dbReference type="Pfam" id="PF05635">
    <property type="entry name" value="23S_rRNA_IVP"/>
    <property type="match status" value="1"/>
</dbReference>
<dbReference type="InterPro" id="IPR036583">
    <property type="entry name" value="23S_rRNA_IVS_sf"/>
</dbReference>
<dbReference type="PANTHER" id="PTHR38471">
    <property type="entry name" value="FOUR HELIX BUNDLE PROTEIN"/>
    <property type="match status" value="1"/>
</dbReference>
<dbReference type="NCBIfam" id="TIGR02436">
    <property type="entry name" value="four helix bundle protein"/>
    <property type="match status" value="1"/>
</dbReference>
<proteinExistence type="predicted"/>
<gene>
    <name evidence="1" type="ORF">GCM10023314_22080</name>
</gene>
<dbReference type="Proteomes" id="UP001501302">
    <property type="component" value="Unassembled WGS sequence"/>
</dbReference>
<evidence type="ECO:0000313" key="1">
    <source>
        <dbReference type="EMBL" id="GAA4948362.1"/>
    </source>
</evidence>